<dbReference type="EMBL" id="CP027657">
    <property type="protein sequence ID" value="AVO54687.1"/>
    <property type="molecule type" value="Genomic_DNA"/>
</dbReference>
<organism evidence="2 3">
    <name type="scientific">Ectopseudomonas mendocina</name>
    <name type="common">Pseudomonas mendocina</name>
    <dbReference type="NCBI Taxonomy" id="300"/>
    <lineage>
        <taxon>Bacteria</taxon>
        <taxon>Pseudomonadati</taxon>
        <taxon>Pseudomonadota</taxon>
        <taxon>Gammaproteobacteria</taxon>
        <taxon>Pseudomonadales</taxon>
        <taxon>Pseudomonadaceae</taxon>
        <taxon>Ectopseudomonas</taxon>
    </lineage>
</organism>
<sequence>MIPISPTAMLLGALLLLLAIICVPGLLGLLGASLHPRARAYMLARRKRFGFLAVFFIVGSLPAFQLLTWQLQDWYEARALVQHLESEQVLGELVLPAGTRVKIARLEPDTNLSGDPLPHGLQSLQHAEFDKAPGKVRDVRVRSLSLDETRASAQLVEDARIDGWLCSSQADVTFRYPLGTQFKPADWQLDSCTLAAGSEVAGAIWPAPVSVQALQDGRWQLATDDTPIHFRGLDLRIWNLWLDRPYGELQGWQAELTQPLELGPMQYPADTRVRGYQGNLLFSPYEEAPAMDRRDGKPLKPNVSVEQNAAGEVLGIHENQDVGVIDWFRIVP</sequence>
<evidence type="ECO:0000313" key="3">
    <source>
        <dbReference type="Proteomes" id="UP000238327"/>
    </source>
</evidence>
<reference evidence="2 3" key="1">
    <citation type="submission" date="2018-03" db="EMBL/GenBank/DDBJ databases">
        <title>Complete genome sequence and methylome analysis of Pseudomonas mendocina NEB 698.</title>
        <authorList>
            <person name="Morgan R.D."/>
        </authorList>
    </citation>
    <scope>NUCLEOTIDE SEQUENCE [LARGE SCALE GENOMIC DNA]</scope>
    <source>
        <strain evidence="2 3">NEB698</strain>
    </source>
</reference>
<keyword evidence="1" id="KW-0812">Transmembrane</keyword>
<evidence type="ECO:0000256" key="1">
    <source>
        <dbReference type="SAM" id="Phobius"/>
    </source>
</evidence>
<evidence type="ECO:0000313" key="2">
    <source>
        <dbReference type="EMBL" id="AVO54687.1"/>
    </source>
</evidence>
<dbReference type="OrthoDB" id="7001223at2"/>
<keyword evidence="1" id="KW-1133">Transmembrane helix</keyword>
<dbReference type="Proteomes" id="UP000238327">
    <property type="component" value="Chromosome"/>
</dbReference>
<name>A0A2R3QSF1_ECTME</name>
<feature type="transmembrane region" description="Helical" evidence="1">
    <location>
        <begin position="6"/>
        <end position="29"/>
    </location>
</feature>
<keyword evidence="1" id="KW-0472">Membrane</keyword>
<proteinExistence type="predicted"/>
<gene>
    <name evidence="2" type="ORF">C7A17_18605</name>
</gene>
<dbReference type="AlphaFoldDB" id="A0A2R3QSF1"/>
<dbReference type="RefSeq" id="WP_106739415.1">
    <property type="nucleotide sequence ID" value="NZ_CP027657.1"/>
</dbReference>
<accession>A0A2R3QSF1</accession>
<protein>
    <submittedName>
        <fullName evidence="2">Uncharacterized protein</fullName>
    </submittedName>
</protein>
<feature type="transmembrane region" description="Helical" evidence="1">
    <location>
        <begin position="49"/>
        <end position="69"/>
    </location>
</feature>